<name>A0A377KNJ2_9ENTE</name>
<dbReference type="Proteomes" id="UP000254070">
    <property type="component" value="Unassembled WGS sequence"/>
</dbReference>
<dbReference type="InterPro" id="IPR016177">
    <property type="entry name" value="DNA-bd_dom_sf"/>
</dbReference>
<reference evidence="1 2" key="1">
    <citation type="submission" date="2018-06" db="EMBL/GenBank/DDBJ databases">
        <authorList>
            <consortium name="Pathogen Informatics"/>
            <person name="Doyle S."/>
        </authorList>
    </citation>
    <scope>NUCLEOTIDE SEQUENCE [LARGE SCALE GENOMIC DNA]</scope>
    <source>
        <strain evidence="1 2">NCTC8129</strain>
    </source>
</reference>
<dbReference type="SUPFAM" id="SSF54171">
    <property type="entry name" value="DNA-binding domain"/>
    <property type="match status" value="1"/>
</dbReference>
<dbReference type="AlphaFoldDB" id="A0A377KNJ2"/>
<proteinExistence type="predicted"/>
<accession>A0A377KNJ2</accession>
<organism evidence="1 2">
    <name type="scientific">Enterococcus durans</name>
    <dbReference type="NCBI Taxonomy" id="53345"/>
    <lineage>
        <taxon>Bacteria</taxon>
        <taxon>Bacillati</taxon>
        <taxon>Bacillota</taxon>
        <taxon>Bacilli</taxon>
        <taxon>Lactobacillales</taxon>
        <taxon>Enterococcaceae</taxon>
        <taxon>Enterococcus</taxon>
    </lineage>
</organism>
<sequence length="167" mass="18592">MGLYGSEEEGVVVGMGGIFGKKAEDVQGSIINGVTIIGDTGKRDSSGNQIVIARNKNNEVFESSLSNIKRGVVNGTGEESGYVNLKKANEKYHVEGTYVKALSVGGTKGVNWDKRRNKWKARLYFKGEYVLQKDFDTKEEAIEARLAAEEKYFKPILEKYENKKEND</sequence>
<dbReference type="EMBL" id="UGIF01000002">
    <property type="protein sequence ID" value="STP30709.1"/>
    <property type="molecule type" value="Genomic_DNA"/>
</dbReference>
<protein>
    <submittedName>
        <fullName evidence="1">AP2 domain</fullName>
    </submittedName>
</protein>
<evidence type="ECO:0000313" key="2">
    <source>
        <dbReference type="Proteomes" id="UP000254070"/>
    </source>
</evidence>
<dbReference type="GO" id="GO:0003677">
    <property type="term" value="F:DNA binding"/>
    <property type="evidence" value="ECO:0007669"/>
    <property type="project" value="InterPro"/>
</dbReference>
<evidence type="ECO:0000313" key="1">
    <source>
        <dbReference type="EMBL" id="STP30709.1"/>
    </source>
</evidence>
<gene>
    <name evidence="1" type="ORF">NCTC8129_02962</name>
</gene>